<feature type="compositionally biased region" description="Basic residues" evidence="2">
    <location>
        <begin position="2610"/>
        <end position="2623"/>
    </location>
</feature>
<feature type="compositionally biased region" description="Polar residues" evidence="2">
    <location>
        <begin position="3508"/>
        <end position="3517"/>
    </location>
</feature>
<feature type="region of interest" description="Disordered" evidence="2">
    <location>
        <begin position="1545"/>
        <end position="1594"/>
    </location>
</feature>
<feature type="compositionally biased region" description="Basic residues" evidence="2">
    <location>
        <begin position="1855"/>
        <end position="1866"/>
    </location>
</feature>
<feature type="region of interest" description="Disordered" evidence="2">
    <location>
        <begin position="394"/>
        <end position="666"/>
    </location>
</feature>
<feature type="compositionally biased region" description="Basic residues" evidence="2">
    <location>
        <begin position="2361"/>
        <end position="2371"/>
    </location>
</feature>
<feature type="compositionally biased region" description="Basic residues" evidence="2">
    <location>
        <begin position="3346"/>
        <end position="3356"/>
    </location>
</feature>
<feature type="compositionally biased region" description="Basic and acidic residues" evidence="2">
    <location>
        <begin position="3903"/>
        <end position="3931"/>
    </location>
</feature>
<feature type="compositionally biased region" description="Basic residues" evidence="2">
    <location>
        <begin position="3266"/>
        <end position="3277"/>
    </location>
</feature>
<feature type="compositionally biased region" description="Basic residues" evidence="2">
    <location>
        <begin position="2674"/>
        <end position="2683"/>
    </location>
</feature>
<feature type="region of interest" description="Disordered" evidence="2">
    <location>
        <begin position="1"/>
        <end position="45"/>
    </location>
</feature>
<evidence type="ECO:0000313" key="3">
    <source>
        <dbReference type="EMBL" id="KIN04192.1"/>
    </source>
</evidence>
<feature type="compositionally biased region" description="Low complexity" evidence="2">
    <location>
        <begin position="3358"/>
        <end position="3370"/>
    </location>
</feature>
<feature type="region of interest" description="Disordered" evidence="2">
    <location>
        <begin position="898"/>
        <end position="1351"/>
    </location>
</feature>
<dbReference type="Proteomes" id="UP000054321">
    <property type="component" value="Unassembled WGS sequence"/>
</dbReference>
<protein>
    <recommendedName>
        <fullName evidence="5">Involucrin repeat protein</fullName>
    </recommendedName>
</protein>
<sequence>MMADRRRWSPESSTRRRRERKAEYYDESERMRTGAQSPTSSTSSSYIDISHIYPYKTGLRTFFTAPSEHRRLRKRRSNRSMRSHSSSSSINLDLAYGTGYIRRPKRGSVRSRKGKEIDREKQRESKKERDSNRPATDAEILAVGAGLAKLARDQNKLDLKSSRNGKRAELVAVKETTSRRGYAPSGDPGPSKISHGSDTLDEEGWESASDNESHSSVDSRLAFGADSGGWFSWGRPRPPPQSRKSSVVDPRNFGPANSLHGIVTEPVGFSEVEYDPSTDFAQGNPFPVSLVQTPPSGSQTSLQRVYPVATSDPSRFEAARSSVVSGSEPFVSSRPGALPLQQPQPIAPVSQSIYEPTYPAPSESGLSKKSSSSHGRSKSLAEAALAGVAVAAAGAAIASERRDERSDRRRDSDRDDRMKRRDSERESKDDRRREKRQSPDRDERRERRREKERRKDPIDGPGSEKKRENRYDASRYDDQDRRESYQEKREEREDSHYDDAYYKAASSSARVPVDPFQYQVDDDAFETPKSVSPVPRRAPPSPTVVTVDREPDFSRFSSIRVQPKDYSDVDDHEESGRGRDPRENDTHDPDSKSQGTERAAVAAAAIGAAIAASSAEKARRANERRSDRRNEYDSRDSERREKEPAEESQSKSKPERDPIQEEADRAYREIVMARKIASQVIRSRSPSPNRSVVRKYEEDKEEEEEIVRIVTPPGMEEEKEKKKGPYDAPNADFKLDLVLEDPRHLRNGIVPRIDFDTDGPSLKFDPDASKPRPFLNLVLPTPTPSPAPEKQDSRSESRKAVSSTEKEDPASNTSVVAAEPMDDVTSPTSSTVTKGVTWGETETKHYEVESPHEHREEFVSTAEVQSLAKEVEQPKPSRPNKRSGWGAVVAGITGAGIGATVASANEASTPRRSKDTENEKDEHASTVTEIQSNDLDQFAATPTQIPGAFNDDLDFTATVAAGLQDTGFDPNIVINDPSFRRRESPPGSNEPHRKDTGDATQYEESYTSRDLVEEPDSYVETQKLSRKEQRKRDKAAQRQGSQPEEMGEAEKPIVASELVEEPESYSGDSRKSKSKKSKRESSTFEEAEEMPRQSRRISIPVDAFEDLRNGEDEWEDPKKSKKKSKRDSESYDSPSRSAPSEAASEFDTSSSKKSKSKSKRKSGSYDPDPDPTEVSLPPSTTSEVSRDGDDAESRRSKKYSSRDDEYRGESQSVVSADDPRYDEPRKSKKKSSRSSTKDEFEDSRSVASAPLDDDFEYSKSRKKDKRSSGGGGFFGLFGSKSEVDAEEQSRNGSKDDADETKKKGKKSKRDSIQDSVNSEPLKDLPRTSSNGEGRSNGSHSIDDQDNKAGILGAGAGLAGAALAIAAQRHQLSKANLYDSSVALEPTHSERSTSLQQHDGIFDPDIVPRQFRPSIDPQYGDLLPLPPSGPTSPNLESLDHLPELPDSRPDTPDAERFPRDRAMSSARKNLQEGPIKSPSQSAVPLKFIMGNRSVPSSPGLARSSPLQSPVMQREESLAFPRNRSRPTSWDSTKEYKPLYLVETNRRNSVVRPNEPEENLPELPPSQRTSRSSSELDFHDAVSDQGVEQLSSDEQEHFVEPLSIDTAMTFAEATSEILGSQQSTPKAPMRPEDYELMRGDDSDSRSLLPLLPPSSFLLLGSDNVATPVEHGGTEARAIAEPTLSSSIGYFASSPKNHMTNQAWLDHLASGPSIHQQPSPVDPMSKDRSSYLLQSSPLSKKAEDEETFDANLDSATNRLLFLYSDGDSLQSIAEREGDDSFGSTSSNKADVKDEPSPSLSHDISFALSDSQSAAELIGDLSKDNTIIERAGSEGSELVAKTTSTDVDPADEFVLPTSKKNKRDKKKGKYFSRSPASDDVSIIETSGKAQLNDLADAGIDLPEESLKRQSFGKLKKAENRKKAPISTSQDWEPEEEEGVSQSREPPLPETSQDLVDDPSTSDNFAAARSKGKKKKDKKKFRSSFVLDPEDESATPSSAEPEPAQEMTEHVIDPKVMPEVSNRTELESSPDVEETATLEPGTDLKLPELEPKEQDILEEPSTSRDPLPSEVKEENASSVRALDGTSVTESSSREAPEEQVMVEDPVPLEIEKSNKGLEESSCISAIDKDTELMAPPTSEEPEAEEEFLMATSKKSKKKGKKSQTKKDDVTAVETPEPIDTSIDLVDATDVTPPTQDVDDDFKPITQLGSKKSKKPKVWDQEFEPQKDLAGTEDMVPVVPFDKVDTVIPATPETSYYPSASILHSQQRHQDTPTVGKVYFPSALAVLPVAAGAALTVSTLLDKAAKDQDVVEAGQPKEPLSKLKEADENQPPQLKTDPKPVPDGLKAGYDNEQLNLARQLREEFGTKKSKNDKKKRQSLPATPDRDASMSRGMEDVTDDQTRAGSPSIGTSPTTEMAEEKFIEDQPKTIYSEDQVELTRQLNAEFGPGDKKSKKDKKKRQELSRSVTFDDQALDSGVDPAQSLETESLTEFVEAETSTKGDGFAAGYQENQLSLARQLQAEFGSGSKKSKKDKKGKKRQTTSQIPTQESETASDYFREPVESPGIDLLQDDDAIDSLESSTVDKDATRDGLAVGYSTEQLDLARQLKEEFASGSKGSKKEKKDKKRKSLLRNGSEDHSDNTQETQLPPDVDVAPSNSEIVVAAMIEPTAADPETEFTFATKKKGKKSKKRDSLVPDSDDKESEFPSKDNSAMEKEPEPIPVEPASENIPGDFQEEFALVTKKPKKGKKGKKQENFAESDTKDIVEEDIEPVATETIDAAIPTVPEDEFMTTTKKSKKGKKGKRQEGVLESHDKVLELASLPKDQDVQANVAPLPLTEVNEFSVEHLAEEFASVSSKAKKGKKTKKRADTEEDPSSETASKDKDVEPYVELRNEQNPENDLQVLVPENELTAEETKKDEESVTMLDPIAEPTDSLSFEDQVMALHNSDGLRSVDFGAAPMVGPVPTPVEDTPFTNNTSMPAAVEAVESSLEPLECQPEQAEFSQDIDTAIDVVVKENESTREELGESDENRHLPQVPPPHEIPIPPAPSTAKQIDDSLQEIVEKELDSREHTSLPQDMESITRDAAETTLESNTPAMDPQDNRFEEVSFTSKKSKKDKKKRKDLSTVKLEGSETGPSDLGTPPVEVSAAPFPAEVTTKAVEVDDLSLPDQHISPAQATASEPVDEPADEWSSFSTKKSKKEKKKRKSGVSTPVERSITLVEAETSNEKEEIVGSKPESRVADEGVSAATADQNELSTEPVNESVDEWSSFSIKKSKKDKKKRKSGISTTAEASTSLVDEEKPTEKEEFPEPGPEPSSVDNEITTTPSVPEEHSPNEPDVIDEPAAEIFEYPTKKSKKDKKKAKNTGTSTPTVDTMTTDRAVDAVPEIQSDESQPALAALQADTTDSIANQDSSQHLPDQTTEDATKKPKKNKKSKSQAEVSESARTSPFTPEQAGENRPQPVDAPLPESKSELVQSDSQEVTDQVEGKNKFPDQVVDNPEWHLFKHDKRKRQATVDVSTSNESGSARVPPISWADEVEEAEVERQQPVIEDIAKDESLSHIATTTHIDDFSRPAKKGKKGKKKHVESAESSSMSDFARAQLGIGSQMEEPREKEPKSPGLLAAATAVISGAALFLDKPDNRKGEDAGEKTNEPKDVQQAVIGQPVEQTKEVLETPTIDEPPFRALSSTDHGDPSTPQPDLVPESPTEDRGLSFREGPAEQEPITPLNTVKYSHPGSSSLPVVKEESPEATVTRPIYMQELDDVNRDSAFVTDSPIPHHRTFSEDPEHNRDSGVHLRESSPHEKARDPASSTDAALARMSWPAIDEERETVDLHRSQRPTIQQSSQSHEEAHPKELSLPHDVSETGFSQIHNPHQESRPEHHIAGHQHSLSPSQLHSQEPAPKHQRLSSPKYEEDRPTSPRDLHPDNRDDLPSQKERPAQHSGLHRSHAVHVSSKPQEDSIVKQRVQRIESPDSARSQRAPEERYGDLGTSRPKAEKPSSPISSPAASGLGITGTALGFAASRIASQEQRGANTKSPSPSPRSLSNINRLRSSDPRTPVGRPDSVGSNRSLGTPPLRRSERRSGDLRSLSQRSKPDLAKDAELAALTSASTTSVNTANPTANEGRVRSKEMADVYDGFGEGRIGSPRSPTRPHSMRRRQSMQVLDLESRVEQLVAENRQLADARAQAEQALQNTHHSAATLVERDAEIESLKRTLNWLQNEVSRLTEVNDGLTSANATLGSQHNERYSALESQHAQTTRELEEVRESHNNLMAGVDSANELRDSLEDKDREIAQLRADLESAKDRIRDMQREILASKANDGDFLIIRDEDYFDNACQKLCQHVQQWVLRFSKFSDMRACRLTSEINNDKTIDRLDNAILDGSDVDTYLADRVKRRDVFMSMTMTMVWEFVFTRYLFGMDREQRQKLKSLEKLLSEVGPVSAVHHWRATTLTLLSKREAFMQQREQDTLAVVHAIMETLSEILPPPSHLEEQIQEQLVRVIKAAVELSIEMRTQCAEYMMLPPLQPEYDANGDLASKVNFNAALMNERSGDTVSNEELEESGSVVKIVLFPLVVKKGDDSGNGDEEIVVCPAQVLVAKPKKVRVFSPGSVANQSRASMQSTMPAEQQWESVDM</sequence>
<feature type="region of interest" description="Disordered" evidence="2">
    <location>
        <begin position="168"/>
        <end position="261"/>
    </location>
</feature>
<feature type="region of interest" description="Disordered" evidence="2">
    <location>
        <begin position="274"/>
        <end position="301"/>
    </location>
</feature>
<feature type="compositionally biased region" description="Basic and acidic residues" evidence="2">
    <location>
        <begin position="562"/>
        <end position="591"/>
    </location>
</feature>
<dbReference type="EMBL" id="KN832873">
    <property type="protein sequence ID" value="KIN04192.1"/>
    <property type="molecule type" value="Genomic_DNA"/>
</dbReference>
<feature type="compositionally biased region" description="Pro residues" evidence="2">
    <location>
        <begin position="3028"/>
        <end position="3041"/>
    </location>
</feature>
<feature type="compositionally biased region" description="Basic and acidic residues" evidence="2">
    <location>
        <begin position="3773"/>
        <end position="3799"/>
    </location>
</feature>
<feature type="compositionally biased region" description="Low complexity" evidence="2">
    <location>
        <begin position="4033"/>
        <end position="4042"/>
    </location>
</feature>
<feature type="compositionally biased region" description="Polar residues" evidence="2">
    <location>
        <begin position="2534"/>
        <end position="2546"/>
    </location>
</feature>
<feature type="compositionally biased region" description="Polar residues" evidence="2">
    <location>
        <begin position="3465"/>
        <end position="3475"/>
    </location>
</feature>
<reference evidence="3 4" key="1">
    <citation type="submission" date="2014-04" db="EMBL/GenBank/DDBJ databases">
        <authorList>
            <consortium name="DOE Joint Genome Institute"/>
            <person name="Kuo A."/>
            <person name="Martino E."/>
            <person name="Perotto S."/>
            <person name="Kohler A."/>
            <person name="Nagy L.G."/>
            <person name="Floudas D."/>
            <person name="Copeland A."/>
            <person name="Barry K.W."/>
            <person name="Cichocki N."/>
            <person name="Veneault-Fourrey C."/>
            <person name="LaButti K."/>
            <person name="Lindquist E.A."/>
            <person name="Lipzen A."/>
            <person name="Lundell T."/>
            <person name="Morin E."/>
            <person name="Murat C."/>
            <person name="Sun H."/>
            <person name="Tunlid A."/>
            <person name="Henrissat B."/>
            <person name="Grigoriev I.V."/>
            <person name="Hibbett D.S."/>
            <person name="Martin F."/>
            <person name="Nordberg H.P."/>
            <person name="Cantor M.N."/>
            <person name="Hua S.X."/>
        </authorList>
    </citation>
    <scope>NUCLEOTIDE SEQUENCE [LARGE SCALE GENOMIC DNA]</scope>
    <source>
        <strain evidence="3 4">Zn</strain>
    </source>
</reference>
<feature type="region of interest" description="Disordered" evidence="2">
    <location>
        <begin position="66"/>
        <end position="138"/>
    </location>
</feature>
<feature type="compositionally biased region" description="Polar residues" evidence="2">
    <location>
        <begin position="1935"/>
        <end position="1959"/>
    </location>
</feature>
<feature type="region of interest" description="Disordered" evidence="2">
    <location>
        <begin position="4600"/>
        <end position="4624"/>
    </location>
</feature>
<feature type="compositionally biased region" description="Basic residues" evidence="2">
    <location>
        <begin position="2787"/>
        <end position="2796"/>
    </location>
</feature>
<feature type="compositionally biased region" description="Basic and acidic residues" evidence="2">
    <location>
        <begin position="3054"/>
        <end position="3065"/>
    </location>
</feature>
<feature type="coiled-coil region" evidence="1">
    <location>
        <begin position="4155"/>
        <end position="4311"/>
    </location>
</feature>
<feature type="compositionally biased region" description="Basic and acidic residues" evidence="2">
    <location>
        <begin position="3006"/>
        <end position="3025"/>
    </location>
</feature>
<name>A0A0C3HPI4_OIDMZ</name>
<dbReference type="PANTHER" id="PTHR40641:SF2">
    <property type="entry name" value="INVOLUCRIN REPEAT PROTEIN"/>
    <property type="match status" value="1"/>
</dbReference>
<feature type="compositionally biased region" description="Basic and acidic residues" evidence="2">
    <location>
        <begin position="453"/>
        <end position="501"/>
    </location>
</feature>
<feature type="compositionally biased region" description="Basic and acidic residues" evidence="2">
    <location>
        <begin position="3629"/>
        <end position="3648"/>
    </location>
</feature>
<feature type="compositionally biased region" description="Basic and acidic residues" evidence="2">
    <location>
        <begin position="841"/>
        <end position="858"/>
    </location>
</feature>
<feature type="region of interest" description="Disordered" evidence="2">
    <location>
        <begin position="679"/>
        <end position="730"/>
    </location>
</feature>
<feature type="compositionally biased region" description="Basic and acidic residues" evidence="2">
    <location>
        <begin position="20"/>
        <end position="32"/>
    </location>
</feature>
<feature type="compositionally biased region" description="Basic and acidic residues" evidence="2">
    <location>
        <begin position="114"/>
        <end position="132"/>
    </location>
</feature>
<feature type="compositionally biased region" description="Low complexity" evidence="2">
    <location>
        <begin position="824"/>
        <end position="837"/>
    </location>
</feature>
<feature type="compositionally biased region" description="Basic and acidic residues" evidence="2">
    <location>
        <begin position="3291"/>
        <end position="3301"/>
    </location>
</feature>
<feature type="region of interest" description="Disordered" evidence="2">
    <location>
        <begin position="2775"/>
        <end position="2804"/>
    </location>
</feature>
<feature type="compositionally biased region" description="Basic and acidic residues" evidence="2">
    <location>
        <begin position="3218"/>
        <end position="3235"/>
    </location>
</feature>
<feature type="compositionally biased region" description="Polar residues" evidence="2">
    <location>
        <begin position="2396"/>
        <end position="2408"/>
    </location>
</feature>
<feature type="region of interest" description="Disordered" evidence="2">
    <location>
        <begin position="2304"/>
        <end position="2584"/>
    </location>
</feature>
<evidence type="ECO:0000256" key="2">
    <source>
        <dbReference type="SAM" id="MobiDB-lite"/>
    </source>
</evidence>
<feature type="compositionally biased region" description="Low complexity" evidence="2">
    <location>
        <begin position="3990"/>
        <end position="4000"/>
    </location>
</feature>
<evidence type="ECO:0008006" key="5">
    <source>
        <dbReference type="Google" id="ProtNLM"/>
    </source>
</evidence>
<feature type="compositionally biased region" description="Basic and acidic residues" evidence="2">
    <location>
        <begin position="2696"/>
        <end position="2711"/>
    </location>
</feature>
<keyword evidence="4" id="KW-1185">Reference proteome</keyword>
<feature type="region of interest" description="Disordered" evidence="2">
    <location>
        <begin position="2843"/>
        <end position="2917"/>
    </location>
</feature>
<feature type="compositionally biased region" description="Basic and acidic residues" evidence="2">
    <location>
        <begin position="912"/>
        <end position="924"/>
    </location>
</feature>
<feature type="compositionally biased region" description="Basic and acidic residues" evidence="2">
    <location>
        <begin position="2211"/>
        <end position="2221"/>
    </location>
</feature>
<feature type="compositionally biased region" description="Basic residues" evidence="2">
    <location>
        <begin position="1965"/>
        <end position="1977"/>
    </location>
</feature>
<feature type="compositionally biased region" description="Polar residues" evidence="2">
    <location>
        <begin position="4016"/>
        <end position="4029"/>
    </location>
</feature>
<feature type="compositionally biased region" description="Low complexity" evidence="2">
    <location>
        <begin position="4102"/>
        <end position="4114"/>
    </location>
</feature>
<feature type="compositionally biased region" description="Basic and acidic residues" evidence="2">
    <location>
        <begin position="1436"/>
        <end position="1461"/>
    </location>
</feature>
<feature type="compositionally biased region" description="Basic and acidic residues" evidence="2">
    <location>
        <begin position="2745"/>
        <end position="2757"/>
    </location>
</feature>
<feature type="compositionally biased region" description="Basic and acidic residues" evidence="2">
    <location>
        <begin position="3839"/>
        <end position="3855"/>
    </location>
</feature>
<gene>
    <name evidence="3" type="ORF">OIDMADRAFT_143630</name>
</gene>
<feature type="compositionally biased region" description="Polar residues" evidence="2">
    <location>
        <begin position="1326"/>
        <end position="1339"/>
    </location>
</feature>
<feature type="compositionally biased region" description="Low complexity" evidence="2">
    <location>
        <begin position="682"/>
        <end position="691"/>
    </location>
</feature>
<dbReference type="InterPro" id="IPR053268">
    <property type="entry name" value="Woronin_anchor"/>
</dbReference>
<feature type="region of interest" description="Disordered" evidence="2">
    <location>
        <begin position="750"/>
        <end position="886"/>
    </location>
</feature>
<feature type="region of interest" description="Disordered" evidence="2">
    <location>
        <begin position="1825"/>
        <end position="1876"/>
    </location>
</feature>
<feature type="compositionally biased region" description="Basic residues" evidence="2">
    <location>
        <begin position="2148"/>
        <end position="2158"/>
    </location>
</feature>
<feature type="compositionally biased region" description="Basic and acidic residues" evidence="2">
    <location>
        <begin position="2104"/>
        <end position="2113"/>
    </location>
</feature>
<feature type="compositionally biased region" description="Basic and acidic residues" evidence="2">
    <location>
        <begin position="3948"/>
        <end position="3965"/>
    </location>
</feature>
<feature type="compositionally biased region" description="Basic and acidic residues" evidence="2">
    <location>
        <begin position="3865"/>
        <end position="3875"/>
    </location>
</feature>
<feature type="compositionally biased region" description="Polar residues" evidence="2">
    <location>
        <begin position="925"/>
        <end position="944"/>
    </location>
</feature>
<feature type="compositionally biased region" description="Basic residues" evidence="2">
    <location>
        <begin position="3566"/>
        <end position="3577"/>
    </location>
</feature>
<feature type="region of interest" description="Disordered" evidence="2">
    <location>
        <begin position="1614"/>
        <end position="1640"/>
    </location>
</feature>
<feature type="compositionally biased region" description="Basic and acidic residues" evidence="2">
    <location>
        <begin position="2872"/>
        <end position="2888"/>
    </location>
</feature>
<dbReference type="InParanoid" id="A0A0C3HPI4"/>
<feature type="compositionally biased region" description="Polar residues" evidence="2">
    <location>
        <begin position="3430"/>
        <end position="3443"/>
    </location>
</feature>
<feature type="compositionally biased region" description="Low complexity" evidence="2">
    <location>
        <begin position="362"/>
        <end position="380"/>
    </location>
</feature>
<feature type="compositionally biased region" description="Low complexity" evidence="2">
    <location>
        <begin position="2180"/>
        <end position="2190"/>
    </location>
</feature>
<feature type="region of interest" description="Disordered" evidence="2">
    <location>
        <begin position="4102"/>
        <end position="4121"/>
    </location>
</feature>
<feature type="compositionally biased region" description="Polar residues" evidence="2">
    <location>
        <begin position="3310"/>
        <end position="3320"/>
    </location>
</feature>
<feature type="compositionally biased region" description="Basic and acidic residues" evidence="2">
    <location>
        <begin position="978"/>
        <end position="997"/>
    </location>
</feature>
<proteinExistence type="predicted"/>
<feature type="compositionally biased region" description="Basic and acidic residues" evidence="2">
    <location>
        <begin position="789"/>
        <end position="809"/>
    </location>
</feature>
<feature type="compositionally biased region" description="Basic residues" evidence="2">
    <location>
        <begin position="102"/>
        <end position="113"/>
    </location>
</feature>
<feature type="compositionally biased region" description="Low complexity" evidence="2">
    <location>
        <begin position="3878"/>
        <end position="3890"/>
    </location>
</feature>
<dbReference type="OrthoDB" id="5365701at2759"/>
<feature type="region of interest" description="Disordered" evidence="2">
    <location>
        <begin position="2977"/>
        <end position="3536"/>
    </location>
</feature>
<feature type="region of interest" description="Disordered" evidence="2">
    <location>
        <begin position="1707"/>
        <end position="1741"/>
    </location>
</feature>
<feature type="compositionally biased region" description="Polar residues" evidence="2">
    <location>
        <begin position="290"/>
        <end position="301"/>
    </location>
</feature>
<feature type="compositionally biased region" description="Basic and acidic residues" evidence="2">
    <location>
        <begin position="616"/>
        <end position="666"/>
    </location>
</feature>
<feature type="compositionally biased region" description="Basic and acidic residues" evidence="2">
    <location>
        <begin position="399"/>
        <end position="445"/>
    </location>
</feature>
<feature type="compositionally biased region" description="Basic residues" evidence="2">
    <location>
        <begin position="1152"/>
        <end position="1162"/>
    </location>
</feature>
<feature type="compositionally biased region" description="Basic and acidic residues" evidence="2">
    <location>
        <begin position="1235"/>
        <end position="1244"/>
    </location>
</feature>
<feature type="compositionally biased region" description="Basic and acidic residues" evidence="2">
    <location>
        <begin position="1023"/>
        <end position="1036"/>
    </location>
</feature>
<feature type="region of interest" description="Disordered" evidence="2">
    <location>
        <begin position="319"/>
        <end position="380"/>
    </location>
</feature>
<feature type="region of interest" description="Disordered" evidence="2">
    <location>
        <begin position="1383"/>
        <end position="1481"/>
    </location>
</feature>
<reference evidence="4" key="2">
    <citation type="submission" date="2015-01" db="EMBL/GenBank/DDBJ databases">
        <title>Evolutionary Origins and Diversification of the Mycorrhizal Mutualists.</title>
        <authorList>
            <consortium name="DOE Joint Genome Institute"/>
            <consortium name="Mycorrhizal Genomics Consortium"/>
            <person name="Kohler A."/>
            <person name="Kuo A."/>
            <person name="Nagy L.G."/>
            <person name="Floudas D."/>
            <person name="Copeland A."/>
            <person name="Barry K.W."/>
            <person name="Cichocki N."/>
            <person name="Veneault-Fourrey C."/>
            <person name="LaButti K."/>
            <person name="Lindquist E.A."/>
            <person name="Lipzen A."/>
            <person name="Lundell T."/>
            <person name="Morin E."/>
            <person name="Murat C."/>
            <person name="Riley R."/>
            <person name="Ohm R."/>
            <person name="Sun H."/>
            <person name="Tunlid A."/>
            <person name="Henrissat B."/>
            <person name="Grigoriev I.V."/>
            <person name="Hibbett D.S."/>
            <person name="Martin F."/>
        </authorList>
    </citation>
    <scope>NUCLEOTIDE SEQUENCE [LARGE SCALE GENOMIC DNA]</scope>
    <source>
        <strain evidence="4">Zn</strain>
    </source>
</reference>
<feature type="compositionally biased region" description="Polar residues" evidence="2">
    <location>
        <begin position="3718"/>
        <end position="3732"/>
    </location>
</feature>
<keyword evidence="1" id="KW-0175">Coiled coil</keyword>
<feature type="compositionally biased region" description="Basic and acidic residues" evidence="2">
    <location>
        <begin position="2377"/>
        <end position="2388"/>
    </location>
</feature>
<feature type="compositionally biased region" description="Basic and acidic residues" evidence="2">
    <location>
        <begin position="2441"/>
        <end position="2456"/>
    </location>
</feature>
<feature type="compositionally biased region" description="Basic and acidic residues" evidence="2">
    <location>
        <begin position="2411"/>
        <end position="2420"/>
    </location>
</feature>
<dbReference type="HOGENOM" id="CLU_223564_0_0_1"/>
<feature type="compositionally biased region" description="Polar residues" evidence="2">
    <location>
        <begin position="3394"/>
        <end position="3412"/>
    </location>
</feature>
<accession>A0A0C3HPI4</accession>
<feature type="compositionally biased region" description="Basic residues" evidence="2">
    <location>
        <begin position="3189"/>
        <end position="3200"/>
    </location>
</feature>
<feature type="compositionally biased region" description="Basic residues" evidence="2">
    <location>
        <begin position="2521"/>
        <end position="2533"/>
    </location>
</feature>
<feature type="region of interest" description="Disordered" evidence="2">
    <location>
        <begin position="1898"/>
        <end position="2225"/>
    </location>
</feature>
<evidence type="ECO:0000313" key="4">
    <source>
        <dbReference type="Proteomes" id="UP000054321"/>
    </source>
</evidence>
<evidence type="ECO:0000256" key="1">
    <source>
        <dbReference type="SAM" id="Coils"/>
    </source>
</evidence>
<dbReference type="STRING" id="913774.A0A0C3HPI4"/>
<feature type="compositionally biased region" description="Basic and acidic residues" evidence="2">
    <location>
        <begin position="716"/>
        <end position="725"/>
    </location>
</feature>
<feature type="compositionally biased region" description="Basic and acidic residues" evidence="2">
    <location>
        <begin position="2040"/>
        <end position="2050"/>
    </location>
</feature>
<feature type="region of interest" description="Disordered" evidence="2">
    <location>
        <begin position="1493"/>
        <end position="1529"/>
    </location>
</feature>
<feature type="compositionally biased region" description="Basic and acidic residues" evidence="2">
    <location>
        <begin position="1281"/>
        <end position="1301"/>
    </location>
</feature>
<feature type="compositionally biased region" description="Basic and acidic residues" evidence="2">
    <location>
        <begin position="1627"/>
        <end position="1640"/>
    </location>
</feature>
<feature type="compositionally biased region" description="Basic residues" evidence="2">
    <location>
        <begin position="3105"/>
        <end position="3115"/>
    </location>
</feature>
<feature type="compositionally biased region" description="Polar residues" evidence="2">
    <location>
        <begin position="3242"/>
        <end position="3253"/>
    </location>
</feature>
<feature type="compositionally biased region" description="Basic residues" evidence="2">
    <location>
        <begin position="70"/>
        <end position="82"/>
    </location>
</feature>
<feature type="compositionally biased region" description="Low complexity" evidence="2">
    <location>
        <begin position="1131"/>
        <end position="1151"/>
    </location>
</feature>
<feature type="region of interest" description="Disordered" evidence="2">
    <location>
        <begin position="2602"/>
        <end position="2757"/>
    </location>
</feature>
<organism evidence="3 4">
    <name type="scientific">Oidiodendron maius (strain Zn)</name>
    <dbReference type="NCBI Taxonomy" id="913774"/>
    <lineage>
        <taxon>Eukaryota</taxon>
        <taxon>Fungi</taxon>
        <taxon>Dikarya</taxon>
        <taxon>Ascomycota</taxon>
        <taxon>Pezizomycotina</taxon>
        <taxon>Leotiomycetes</taxon>
        <taxon>Leotiomycetes incertae sedis</taxon>
        <taxon>Myxotrichaceae</taxon>
        <taxon>Oidiodendron</taxon>
    </lineage>
</organism>
<feature type="compositionally biased region" description="Basic residues" evidence="2">
    <location>
        <begin position="2735"/>
        <end position="2744"/>
    </location>
</feature>
<dbReference type="PANTHER" id="PTHR40641">
    <property type="entry name" value="INVOLUCRIN REPEAT PROTEIN (AFU_ORTHOLOGUE AFUA_2G08060)"/>
    <property type="match status" value="1"/>
</dbReference>
<feature type="compositionally biased region" description="Basic and acidic residues" evidence="2">
    <location>
        <begin position="1184"/>
        <end position="1208"/>
    </location>
</feature>
<feature type="compositionally biased region" description="Low complexity" evidence="2">
    <location>
        <begin position="597"/>
        <end position="615"/>
    </location>
</feature>
<feature type="region of interest" description="Disordered" evidence="2">
    <location>
        <begin position="1773"/>
        <end position="1798"/>
    </location>
</feature>
<feature type="compositionally biased region" description="Basic residues" evidence="2">
    <location>
        <begin position="2850"/>
        <end position="2859"/>
    </location>
</feature>
<feature type="region of interest" description="Disordered" evidence="2">
    <location>
        <begin position="4128"/>
        <end position="4150"/>
    </location>
</feature>
<feature type="region of interest" description="Disordered" evidence="2">
    <location>
        <begin position="3556"/>
        <end position="4090"/>
    </location>
</feature>